<dbReference type="AlphaFoldDB" id="A8D039"/>
<evidence type="ECO:0000313" key="3">
    <source>
        <dbReference type="EMBL" id="ABR13256.1"/>
    </source>
</evidence>
<accession>A8D039</accession>
<keyword evidence="3" id="KW-0477">Merozoite</keyword>
<protein>
    <submittedName>
        <fullName evidence="3">57-kDa merozoite protein</fullName>
    </submittedName>
</protein>
<evidence type="ECO:0000256" key="2">
    <source>
        <dbReference type="SAM" id="SignalP"/>
    </source>
</evidence>
<dbReference type="EMBL" id="EF455059">
    <property type="protein sequence ID" value="ABR13256.1"/>
    <property type="molecule type" value="mRNA"/>
</dbReference>
<feature type="region of interest" description="Disordered" evidence="1">
    <location>
        <begin position="523"/>
        <end position="547"/>
    </location>
</feature>
<feature type="chain" id="PRO_5002719768" evidence="2">
    <location>
        <begin position="23"/>
        <end position="547"/>
    </location>
</feature>
<organism evidence="3">
    <name type="scientific">Babesia gibsoni</name>
    <dbReference type="NCBI Taxonomy" id="33632"/>
    <lineage>
        <taxon>Eukaryota</taxon>
        <taxon>Sar</taxon>
        <taxon>Alveolata</taxon>
        <taxon>Apicomplexa</taxon>
        <taxon>Aconoidasida</taxon>
        <taxon>Piroplasmida</taxon>
        <taxon>Babesiidae</taxon>
        <taxon>Babesia</taxon>
    </lineage>
</organism>
<reference evidence="3" key="1">
    <citation type="journal article" date="2007" name="Vet. Parasitol.">
        <title>A novel 57-kDa merozoite protein of Babesia gibsoni is a prospective antigen for diagnosis and serosurvey of canine babesiosis by enzyme-linked immunosorbent assay.</title>
        <authorList>
            <person name="Aboge G.O."/>
            <person name="Jia H."/>
            <person name="Terkawi M.A."/>
            <person name="Goo Y."/>
            <person name="Kuriki K."/>
            <person name="Nishikawa Y."/>
            <person name="Igarashi I."/>
            <person name="Suzuki H."/>
            <person name="Xuan X."/>
        </authorList>
    </citation>
    <scope>NUCLEOTIDE SEQUENCE</scope>
</reference>
<feature type="signal peptide" evidence="2">
    <location>
        <begin position="1"/>
        <end position="22"/>
    </location>
</feature>
<proteinExistence type="evidence at transcript level"/>
<keyword evidence="2" id="KW-0732">Signal</keyword>
<sequence length="547" mass="59536">MRVTCVTLLVSLTLPFLEGAKASLFHGGAKATGKASSPGVKEISISSPSIFSSGHKSELTVYQKLLWLASLTDEHAKSLSKVFKELKEKKSINLPTDSDFEKLAKDGAKDAAILLAAIEDGFITTNGKVNNEKKEEDRIKIIKEDAKSVTHPTEEKVLFAQYVEYNKTVYEALRFLYVMCGRGEGSGGWMTCRYGRTVGSTCNVKHNKCPNCVAACKGNIPFGCLQDYLTLTFTSLAEYDNSAFYNHAYGPMGFIASKLPSDNKVGRDIQKVLDPYVKDAKSKLTKLVATLVLFEDVQHLGLSDMFTILFKLGKASMRGGSRKFVKALKLSLDNKSVNESAEPSNVVVDGLVHALRSFCDSGRHTAGNHSGKALDLHSLLGCGQTHNSCPKILYPLPFDIYNADDAQEKNAAVFASWIRDGDLVQNFKLKLHALKYNLEALDCLSPMPEHHQSGPCPNVVQCLYVPPALYDFGFGLWSPGELVTRKVNGKQLLEKITKLLTDPTSELTKLMAAVANYDASRASGGAEAGNAVTDANIGSPEVSEVES</sequence>
<evidence type="ECO:0000256" key="1">
    <source>
        <dbReference type="SAM" id="MobiDB-lite"/>
    </source>
</evidence>
<name>A8D039_BABGI</name>